<dbReference type="GO" id="GO:0061630">
    <property type="term" value="F:ubiquitin protein ligase activity"/>
    <property type="evidence" value="ECO:0007669"/>
    <property type="project" value="UniProtKB-EC"/>
</dbReference>
<evidence type="ECO:0000256" key="16">
    <source>
        <dbReference type="ARBA" id="ARBA00034438"/>
    </source>
</evidence>
<keyword evidence="7" id="KW-0479">Metal-binding</keyword>
<feature type="domain" description="RING-type" evidence="20">
    <location>
        <begin position="312"/>
        <end position="376"/>
    </location>
</feature>
<feature type="region of interest" description="Disordered" evidence="19">
    <location>
        <begin position="449"/>
        <end position="504"/>
    </location>
</feature>
<dbReference type="PROSITE" id="PS50089">
    <property type="entry name" value="ZF_RING_2"/>
    <property type="match status" value="1"/>
</dbReference>
<comment type="subcellular location">
    <subcellularLocation>
        <location evidence="1">Peroxisome membrane</location>
        <topology evidence="1">Multi-pass membrane protein</topology>
    </subcellularLocation>
</comment>
<dbReference type="InterPro" id="IPR025654">
    <property type="entry name" value="PEX2/10"/>
</dbReference>
<evidence type="ECO:0000313" key="21">
    <source>
        <dbReference type="EMBL" id="KAK6331233.1"/>
    </source>
</evidence>
<dbReference type="GO" id="GO:0016567">
    <property type="term" value="P:protein ubiquitination"/>
    <property type="evidence" value="ECO:0007669"/>
    <property type="project" value="UniProtKB-ARBA"/>
</dbReference>
<gene>
    <name evidence="21" type="primary">PEX2</name>
    <name evidence="21" type="ORF">TWF696_003293</name>
</gene>
<dbReference type="InterPro" id="IPR013083">
    <property type="entry name" value="Znf_RING/FYVE/PHD"/>
</dbReference>
<dbReference type="GO" id="GO:0005778">
    <property type="term" value="C:peroxisomal membrane"/>
    <property type="evidence" value="ECO:0007669"/>
    <property type="project" value="UniProtKB-SubCell"/>
</dbReference>
<dbReference type="PROSITE" id="PS00518">
    <property type="entry name" value="ZF_RING_1"/>
    <property type="match status" value="1"/>
</dbReference>
<keyword evidence="10" id="KW-0862">Zinc</keyword>
<evidence type="ECO:0000313" key="22">
    <source>
        <dbReference type="Proteomes" id="UP001375240"/>
    </source>
</evidence>
<dbReference type="GO" id="GO:0008270">
    <property type="term" value="F:zinc ion binding"/>
    <property type="evidence" value="ECO:0007669"/>
    <property type="project" value="UniProtKB-KW"/>
</dbReference>
<keyword evidence="5" id="KW-0808">Transferase</keyword>
<evidence type="ECO:0000256" key="17">
    <source>
        <dbReference type="ARBA" id="ARBA00034523"/>
    </source>
</evidence>
<keyword evidence="13" id="KW-0472">Membrane</keyword>
<evidence type="ECO:0000256" key="6">
    <source>
        <dbReference type="ARBA" id="ARBA00022692"/>
    </source>
</evidence>
<dbReference type="GO" id="GO:0016562">
    <property type="term" value="P:protein import into peroxisome matrix, receptor recycling"/>
    <property type="evidence" value="ECO:0007669"/>
    <property type="project" value="UniProtKB-ARBA"/>
</dbReference>
<organism evidence="21 22">
    <name type="scientific">Orbilia brochopaga</name>
    <dbReference type="NCBI Taxonomy" id="3140254"/>
    <lineage>
        <taxon>Eukaryota</taxon>
        <taxon>Fungi</taxon>
        <taxon>Dikarya</taxon>
        <taxon>Ascomycota</taxon>
        <taxon>Pezizomycotina</taxon>
        <taxon>Orbiliomycetes</taxon>
        <taxon>Orbiliales</taxon>
        <taxon>Orbiliaceae</taxon>
        <taxon>Orbilia</taxon>
    </lineage>
</organism>
<comment type="pathway">
    <text evidence="2">Protein modification; protein ubiquitination.</text>
</comment>
<accession>A0AAV9TYE0</accession>
<comment type="similarity">
    <text evidence="3">Belongs to the pex2/pex10/pex12 family.</text>
</comment>
<dbReference type="InterPro" id="IPR006845">
    <property type="entry name" value="Pex_N"/>
</dbReference>
<dbReference type="Proteomes" id="UP001375240">
    <property type="component" value="Unassembled WGS sequence"/>
</dbReference>
<evidence type="ECO:0000256" key="10">
    <source>
        <dbReference type="ARBA" id="ARBA00022833"/>
    </source>
</evidence>
<sequence>MNPTATAPNISWVEAQRRAQARIADLAVQRAQEAKSSTAVSRLLGLSSLNDMAARGANFRVGQLDTELLDAELLELLKGQLWSAIKYFNPSVKEHYEIEFVALLRFILFKLTIWDNNATYGAALQNLAFADARRNDAIDTPPSRTQKTLYGLVTVLGRYIYDKLDSHILQNASAGLDFDESPFYRNLSRAMNNLTTVHSIASFVSLLTFLSNGRYRTLLDRVLRMKLVTPTRHVRREVSFEYLNRQLVWHAFTEFLLFILPIVGIARWRRWLGKLWRKAVVLIRRSRGVDEDSITTETANNGVLGFLPERTCAICYSESSPEDVLNNPGGGGGAASSNDVTNPYETVECGHVYCYVCIASKIELEEGEGWSCLRCNAVVKRCRPWRAGVVGLSMFEGEKDGVTNSDNGELTLLSPREEHGLDDILEHVEDDYDEDDDPINEALPEVVYAGGAVDEEDEDSDDTRTERGGRDAGYYMKGVVEDDSNYATADDGEIDELEVRPWEQ</sequence>
<keyword evidence="9" id="KW-0833">Ubl conjugation pathway</keyword>
<evidence type="ECO:0000256" key="11">
    <source>
        <dbReference type="ARBA" id="ARBA00022927"/>
    </source>
</evidence>
<keyword evidence="4" id="KW-0813">Transport</keyword>
<protein>
    <recommendedName>
        <fullName evidence="17">RING-type E3 ubiquitin transferase (cysteine targeting)</fullName>
        <ecNumber evidence="17">2.3.2.36</ecNumber>
    </recommendedName>
    <alternativeName>
        <fullName evidence="15">Peroxin-2</fullName>
    </alternativeName>
</protein>
<dbReference type="EMBL" id="JAVHNQ010000016">
    <property type="protein sequence ID" value="KAK6331233.1"/>
    <property type="molecule type" value="Genomic_DNA"/>
</dbReference>
<dbReference type="AlphaFoldDB" id="A0AAV9TYE0"/>
<evidence type="ECO:0000256" key="3">
    <source>
        <dbReference type="ARBA" id="ARBA00008704"/>
    </source>
</evidence>
<dbReference type="InterPro" id="IPR018957">
    <property type="entry name" value="Znf_C3HC4_RING-type"/>
</dbReference>
<dbReference type="SMART" id="SM00184">
    <property type="entry name" value="RING"/>
    <property type="match status" value="1"/>
</dbReference>
<comment type="caution">
    <text evidence="21">The sequence shown here is derived from an EMBL/GenBank/DDBJ whole genome shotgun (WGS) entry which is preliminary data.</text>
</comment>
<keyword evidence="22" id="KW-1185">Reference proteome</keyword>
<evidence type="ECO:0000256" key="14">
    <source>
        <dbReference type="ARBA" id="ARBA00023140"/>
    </source>
</evidence>
<evidence type="ECO:0000259" key="20">
    <source>
        <dbReference type="PROSITE" id="PS50089"/>
    </source>
</evidence>
<evidence type="ECO:0000256" key="9">
    <source>
        <dbReference type="ARBA" id="ARBA00022786"/>
    </source>
</evidence>
<keyword evidence="11" id="KW-0653">Protein transport</keyword>
<name>A0AAV9TYE0_9PEZI</name>
<keyword evidence="8 18" id="KW-0863">Zinc-finger</keyword>
<dbReference type="PANTHER" id="PTHR48178">
    <property type="entry name" value="PEROXISOME BIOGENESIS FACTOR 2"/>
    <property type="match status" value="1"/>
</dbReference>
<evidence type="ECO:0000256" key="19">
    <source>
        <dbReference type="SAM" id="MobiDB-lite"/>
    </source>
</evidence>
<evidence type="ECO:0000256" key="8">
    <source>
        <dbReference type="ARBA" id="ARBA00022771"/>
    </source>
</evidence>
<keyword evidence="12" id="KW-1133">Transmembrane helix</keyword>
<dbReference type="EC" id="2.3.2.36" evidence="17"/>
<reference evidence="21 22" key="1">
    <citation type="submission" date="2019-10" db="EMBL/GenBank/DDBJ databases">
        <authorList>
            <person name="Palmer J.M."/>
        </authorList>
    </citation>
    <scope>NUCLEOTIDE SEQUENCE [LARGE SCALE GENOMIC DNA]</scope>
    <source>
        <strain evidence="21 22">TWF696</strain>
    </source>
</reference>
<dbReference type="InterPro" id="IPR017907">
    <property type="entry name" value="Znf_RING_CS"/>
</dbReference>
<proteinExistence type="inferred from homology"/>
<dbReference type="InterPro" id="IPR001841">
    <property type="entry name" value="Znf_RING"/>
</dbReference>
<dbReference type="Gene3D" id="3.30.40.10">
    <property type="entry name" value="Zinc/RING finger domain, C3HC4 (zinc finger)"/>
    <property type="match status" value="1"/>
</dbReference>
<comment type="catalytic activity">
    <reaction evidence="16">
        <text>[E2 ubiquitin-conjugating enzyme]-S-ubiquitinyl-L-cysteine + [acceptor protein]-L-cysteine = [E2 ubiquitin-conjugating enzyme]-L-cysteine + [acceptor protein]-S-ubiquitinyl-L-cysteine.</text>
        <dbReference type="EC" id="2.3.2.36"/>
    </reaction>
</comment>
<evidence type="ECO:0000256" key="7">
    <source>
        <dbReference type="ARBA" id="ARBA00022723"/>
    </source>
</evidence>
<evidence type="ECO:0000256" key="13">
    <source>
        <dbReference type="ARBA" id="ARBA00023136"/>
    </source>
</evidence>
<evidence type="ECO:0000256" key="15">
    <source>
        <dbReference type="ARBA" id="ARBA00032511"/>
    </source>
</evidence>
<evidence type="ECO:0000256" key="2">
    <source>
        <dbReference type="ARBA" id="ARBA00004906"/>
    </source>
</evidence>
<evidence type="ECO:0000256" key="5">
    <source>
        <dbReference type="ARBA" id="ARBA00022679"/>
    </source>
</evidence>
<dbReference type="PANTHER" id="PTHR48178:SF1">
    <property type="entry name" value="PEROXISOME BIOGENESIS FACTOR 2"/>
    <property type="match status" value="1"/>
</dbReference>
<keyword evidence="14" id="KW-0576">Peroxisome</keyword>
<dbReference type="Pfam" id="PF00097">
    <property type="entry name" value="zf-C3HC4"/>
    <property type="match status" value="1"/>
</dbReference>
<evidence type="ECO:0000256" key="1">
    <source>
        <dbReference type="ARBA" id="ARBA00004585"/>
    </source>
</evidence>
<dbReference type="SUPFAM" id="SSF57850">
    <property type="entry name" value="RING/U-box"/>
    <property type="match status" value="1"/>
</dbReference>
<evidence type="ECO:0000256" key="4">
    <source>
        <dbReference type="ARBA" id="ARBA00022448"/>
    </source>
</evidence>
<evidence type="ECO:0000256" key="12">
    <source>
        <dbReference type="ARBA" id="ARBA00022989"/>
    </source>
</evidence>
<dbReference type="Pfam" id="PF04757">
    <property type="entry name" value="Pex2_Pex12"/>
    <property type="match status" value="1"/>
</dbReference>
<keyword evidence="6" id="KW-0812">Transmembrane</keyword>
<evidence type="ECO:0000256" key="18">
    <source>
        <dbReference type="PROSITE-ProRule" id="PRU00175"/>
    </source>
</evidence>